<dbReference type="Gene3D" id="1.20.1440.60">
    <property type="entry name" value="23S rRNA-intervening sequence"/>
    <property type="match status" value="1"/>
</dbReference>
<name>A0A316AFQ0_9BACT</name>
<dbReference type="PANTHER" id="PTHR38471:SF2">
    <property type="entry name" value="FOUR HELIX BUNDLE PROTEIN"/>
    <property type="match status" value="1"/>
</dbReference>
<sequence>MRDFRKYSVWEQSHNLVLKVYILTNKFPNDERFGLTSQIRRAATSIPTNICEGCAKISEKEFARYLGISFGSCQEVEYLIYLAKDLGYLSMEIYDTFQVEIVSIKKQLYQLIKTLNAVD</sequence>
<accession>A0A316AFQ0</accession>
<comment type="caution">
    <text evidence="1">The sequence shown here is derived from an EMBL/GenBank/DDBJ whole genome shotgun (WGS) entry which is preliminary data.</text>
</comment>
<protein>
    <submittedName>
        <fullName evidence="1">Four helix bundle protein</fullName>
    </submittedName>
</protein>
<dbReference type="PANTHER" id="PTHR38471">
    <property type="entry name" value="FOUR HELIX BUNDLE PROTEIN"/>
    <property type="match status" value="1"/>
</dbReference>
<dbReference type="EMBL" id="QGDT01000011">
    <property type="protein sequence ID" value="PWJ56615.1"/>
    <property type="molecule type" value="Genomic_DNA"/>
</dbReference>
<dbReference type="AlphaFoldDB" id="A0A316AFQ0"/>
<dbReference type="InterPro" id="IPR036583">
    <property type="entry name" value="23S_rRNA_IVS_sf"/>
</dbReference>
<dbReference type="InterPro" id="IPR012657">
    <property type="entry name" value="23S_rRNA-intervening_sequence"/>
</dbReference>
<dbReference type="CDD" id="cd16377">
    <property type="entry name" value="23S_rRNA_IVP_like"/>
    <property type="match status" value="1"/>
</dbReference>
<dbReference type="Pfam" id="PF05635">
    <property type="entry name" value="23S_rRNA_IVP"/>
    <property type="match status" value="1"/>
</dbReference>
<proteinExistence type="predicted"/>
<dbReference type="RefSeq" id="WP_109676558.1">
    <property type="nucleotide sequence ID" value="NZ_QGDT01000011.1"/>
</dbReference>
<dbReference type="OrthoDB" id="9811959at2"/>
<dbReference type="Proteomes" id="UP000245880">
    <property type="component" value="Unassembled WGS sequence"/>
</dbReference>
<reference evidence="1 2" key="1">
    <citation type="submission" date="2018-03" db="EMBL/GenBank/DDBJ databases">
        <title>Genomic Encyclopedia of Archaeal and Bacterial Type Strains, Phase II (KMG-II): from individual species to whole genera.</title>
        <authorList>
            <person name="Goeker M."/>
        </authorList>
    </citation>
    <scope>NUCLEOTIDE SEQUENCE [LARGE SCALE GENOMIC DNA]</scope>
    <source>
        <strain evidence="1 2">DSM 100346</strain>
    </source>
</reference>
<evidence type="ECO:0000313" key="1">
    <source>
        <dbReference type="EMBL" id="PWJ56615.1"/>
    </source>
</evidence>
<dbReference type="NCBIfam" id="TIGR02436">
    <property type="entry name" value="four helix bundle protein"/>
    <property type="match status" value="1"/>
</dbReference>
<keyword evidence="2" id="KW-1185">Reference proteome</keyword>
<organism evidence="1 2">
    <name type="scientific">Dyadobacter jejuensis</name>
    <dbReference type="NCBI Taxonomy" id="1082580"/>
    <lineage>
        <taxon>Bacteria</taxon>
        <taxon>Pseudomonadati</taxon>
        <taxon>Bacteroidota</taxon>
        <taxon>Cytophagia</taxon>
        <taxon>Cytophagales</taxon>
        <taxon>Spirosomataceae</taxon>
        <taxon>Dyadobacter</taxon>
    </lineage>
</organism>
<evidence type="ECO:0000313" key="2">
    <source>
        <dbReference type="Proteomes" id="UP000245880"/>
    </source>
</evidence>
<gene>
    <name evidence="1" type="ORF">CLV98_111109</name>
</gene>
<dbReference type="SUPFAM" id="SSF158446">
    <property type="entry name" value="IVS-encoded protein-like"/>
    <property type="match status" value="1"/>
</dbReference>